<reference evidence="1 2" key="1">
    <citation type="journal article" date="2024" name="Plant Biotechnol. J.">
        <title>Genome and CRISPR/Cas9 system of a widespread forest tree (Populus alba) in the world.</title>
        <authorList>
            <person name="Liu Y.J."/>
            <person name="Jiang P.F."/>
            <person name="Han X.M."/>
            <person name="Li X.Y."/>
            <person name="Wang H.M."/>
            <person name="Wang Y.J."/>
            <person name="Wang X.X."/>
            <person name="Zeng Q.Y."/>
        </authorList>
    </citation>
    <scope>NUCLEOTIDE SEQUENCE [LARGE SCALE GENOMIC DNA]</scope>
    <source>
        <strain evidence="2">cv. PAL-ZL1</strain>
    </source>
</reference>
<dbReference type="Proteomes" id="UP000309997">
    <property type="component" value="Unassembled WGS sequence"/>
</dbReference>
<gene>
    <name evidence="1" type="ORF">D5086_012394</name>
</gene>
<evidence type="ECO:0000313" key="2">
    <source>
        <dbReference type="Proteomes" id="UP000309997"/>
    </source>
</evidence>
<protein>
    <submittedName>
        <fullName evidence="1">Uncharacterized protein</fullName>
    </submittedName>
</protein>
<name>A0ACC4C3V1_POPAL</name>
<sequence length="119" mass="13044">MTTSSWDDIRGVKSECKKATQSSRIRNRRGSNFEATQRIRNSLVLELHCETESPSGMERRRSNEEVARRASENIGFGGEHLLSLHRGGGASPTAIGGFEYGKGGGAVQTTANMLPFHHE</sequence>
<accession>A0ACC4C3V1</accession>
<proteinExistence type="predicted"/>
<comment type="caution">
    <text evidence="1">The sequence shown here is derived from an EMBL/GenBank/DDBJ whole genome shotgun (WGS) entry which is preliminary data.</text>
</comment>
<organism evidence="1 2">
    <name type="scientific">Populus alba</name>
    <name type="common">White poplar</name>
    <dbReference type="NCBI Taxonomy" id="43335"/>
    <lineage>
        <taxon>Eukaryota</taxon>
        <taxon>Viridiplantae</taxon>
        <taxon>Streptophyta</taxon>
        <taxon>Embryophyta</taxon>
        <taxon>Tracheophyta</taxon>
        <taxon>Spermatophyta</taxon>
        <taxon>Magnoliopsida</taxon>
        <taxon>eudicotyledons</taxon>
        <taxon>Gunneridae</taxon>
        <taxon>Pentapetalae</taxon>
        <taxon>rosids</taxon>
        <taxon>fabids</taxon>
        <taxon>Malpighiales</taxon>
        <taxon>Salicaceae</taxon>
        <taxon>Saliceae</taxon>
        <taxon>Populus</taxon>
    </lineage>
</organism>
<keyword evidence="2" id="KW-1185">Reference proteome</keyword>
<dbReference type="EMBL" id="RCHU02000006">
    <property type="protein sequence ID" value="KAL3585527.1"/>
    <property type="molecule type" value="Genomic_DNA"/>
</dbReference>
<evidence type="ECO:0000313" key="1">
    <source>
        <dbReference type="EMBL" id="KAL3585527.1"/>
    </source>
</evidence>